<dbReference type="Proteomes" id="UP001205919">
    <property type="component" value="Unassembled WGS sequence"/>
</dbReference>
<comment type="caution">
    <text evidence="2">The sequence shown here is derived from an EMBL/GenBank/DDBJ whole genome shotgun (WGS) entry which is preliminary data.</text>
</comment>
<reference evidence="2 3" key="1">
    <citation type="submission" date="2022-06" db="EMBL/GenBank/DDBJ databases">
        <title>Isolation of gut microbiota from human fecal samples.</title>
        <authorList>
            <person name="Pamer E.G."/>
            <person name="Barat B."/>
            <person name="Waligurski E."/>
            <person name="Medina S."/>
            <person name="Paddock L."/>
            <person name="Mostad J."/>
        </authorList>
    </citation>
    <scope>NUCLEOTIDE SEQUENCE [LARGE SCALE GENOMIC DNA]</scope>
    <source>
        <strain evidence="2 3">DFI.9.90</strain>
    </source>
</reference>
<dbReference type="EMBL" id="JANFYT010000059">
    <property type="protein sequence ID" value="MCQ4815716.1"/>
    <property type="molecule type" value="Genomic_DNA"/>
</dbReference>
<evidence type="ECO:0000313" key="3">
    <source>
        <dbReference type="Proteomes" id="UP001205919"/>
    </source>
</evidence>
<name>A0AAW5K7I5_9BACT</name>
<feature type="coiled-coil region" evidence="1">
    <location>
        <begin position="5"/>
        <end position="32"/>
    </location>
</feature>
<organism evidence="2 3">
    <name type="scientific">Cloacibacillus evryensis</name>
    <dbReference type="NCBI Taxonomy" id="508460"/>
    <lineage>
        <taxon>Bacteria</taxon>
        <taxon>Thermotogati</taxon>
        <taxon>Synergistota</taxon>
        <taxon>Synergistia</taxon>
        <taxon>Synergistales</taxon>
        <taxon>Synergistaceae</taxon>
        <taxon>Cloacibacillus</taxon>
    </lineage>
</organism>
<dbReference type="RefSeq" id="WP_256182416.1">
    <property type="nucleotide sequence ID" value="NZ_JANFYT010000059.1"/>
</dbReference>
<protein>
    <submittedName>
        <fullName evidence="2">S-layer homology domain-containing protein</fullName>
    </submittedName>
</protein>
<dbReference type="AlphaFoldDB" id="A0AAW5K7I5"/>
<keyword evidence="3" id="KW-1185">Reference proteome</keyword>
<gene>
    <name evidence="2" type="ORF">NE630_14870</name>
</gene>
<dbReference type="SUPFAM" id="SSF56935">
    <property type="entry name" value="Porins"/>
    <property type="match status" value="2"/>
</dbReference>
<sequence>LKKLVMEFKDELDALGVKVDKLDKRVAVLEDRLGGWKLSGQFWFDANFAGGDQAKSAYTSNGLDTDFEKDRFRLTLTKQISDTTSFYAQFRAGSEGSGGRSGYGDVDGFNIRQVYVDTMLPYGVGYRVGRFFLDFEGDHDLYVDNDAIYGDYRVDGFQFTKTWNTFSAKAVIGRNTFSGAYKTADADKNLENYENTSYMHYALDLTWQPNEKFFIGANGVWVKEDGDITALEDTDYKTYSVYASYNFTPAVALQGTYYWQDLDEGIADGFEDSPKAWRATLAVKQDLLKFTGLRFEYQQQDNTFNGVRDPYSFGVNSANAASISANMPWNNGTTKFFFIYADQKWNDKWSSYLRYQQADFDTTGLDDAKGYGAGVTYQYTPAIAFRLAYDCVDYGDGNTAIDHSKGRNDKDHVFQFRTAINF</sequence>
<keyword evidence="1" id="KW-0175">Coiled coil</keyword>
<feature type="non-terminal residue" evidence="2">
    <location>
        <position position="1"/>
    </location>
</feature>
<evidence type="ECO:0000313" key="2">
    <source>
        <dbReference type="EMBL" id="MCQ4815716.1"/>
    </source>
</evidence>
<evidence type="ECO:0000256" key="1">
    <source>
        <dbReference type="SAM" id="Coils"/>
    </source>
</evidence>
<accession>A0AAW5K7I5</accession>
<proteinExistence type="predicted"/>